<evidence type="ECO:0000256" key="1">
    <source>
        <dbReference type="ARBA" id="ARBA00003819"/>
    </source>
</evidence>
<proteinExistence type="inferred from homology"/>
<protein>
    <submittedName>
        <fullName evidence="6">HU family DNA-binding protein</fullName>
    </submittedName>
</protein>
<dbReference type="EMBL" id="JAFKCV010000003">
    <property type="protein sequence ID" value="MBN7824752.1"/>
    <property type="molecule type" value="Genomic_DNA"/>
</dbReference>
<gene>
    <name evidence="6" type="ORF">J0A66_05880</name>
</gene>
<dbReference type="AlphaFoldDB" id="A0A939DLC3"/>
<evidence type="ECO:0000256" key="5">
    <source>
        <dbReference type="RuleBase" id="RU003939"/>
    </source>
</evidence>
<dbReference type="PRINTS" id="PR01727">
    <property type="entry name" value="DNABINDINGHU"/>
</dbReference>
<dbReference type="Pfam" id="PF00216">
    <property type="entry name" value="Bac_DNA_binding"/>
    <property type="match status" value="1"/>
</dbReference>
<evidence type="ECO:0000256" key="4">
    <source>
        <dbReference type="ARBA" id="ARBA00023125"/>
    </source>
</evidence>
<comment type="similarity">
    <text evidence="2 5">Belongs to the bacterial histone-like protein family.</text>
</comment>
<keyword evidence="7" id="KW-1185">Reference proteome</keyword>
<dbReference type="PANTHER" id="PTHR33175">
    <property type="entry name" value="DNA-BINDING PROTEIN HU"/>
    <property type="match status" value="1"/>
</dbReference>
<dbReference type="RefSeq" id="WP_206572875.1">
    <property type="nucleotide sequence ID" value="NZ_JAFKCV010000003.1"/>
</dbReference>
<dbReference type="Gene3D" id="4.10.520.10">
    <property type="entry name" value="IHF-like DNA-binding proteins"/>
    <property type="match status" value="1"/>
</dbReference>
<reference evidence="6" key="1">
    <citation type="submission" date="2021-03" db="EMBL/GenBank/DDBJ databases">
        <title>novel species isolated from a fishpond in China.</title>
        <authorList>
            <person name="Lu H."/>
            <person name="Cai Z."/>
        </authorList>
    </citation>
    <scope>NUCLEOTIDE SEQUENCE</scope>
    <source>
        <strain evidence="6">JCM 30855</strain>
    </source>
</reference>
<keyword evidence="4 6" id="KW-0238">DNA-binding</keyword>
<comment type="caution">
    <text evidence="6">The sequence shown here is derived from an EMBL/GenBank/DDBJ whole genome shotgun (WGS) entry which is preliminary data.</text>
</comment>
<dbReference type="GO" id="GO:0030527">
    <property type="term" value="F:structural constituent of chromatin"/>
    <property type="evidence" value="ECO:0007669"/>
    <property type="project" value="InterPro"/>
</dbReference>
<accession>A0A939DLC3</accession>
<dbReference type="InterPro" id="IPR000119">
    <property type="entry name" value="Hist_DNA-bd"/>
</dbReference>
<keyword evidence="3" id="KW-0226">DNA condensation</keyword>
<dbReference type="GO" id="GO:0003677">
    <property type="term" value="F:DNA binding"/>
    <property type="evidence" value="ECO:0007669"/>
    <property type="project" value="UniProtKB-KW"/>
</dbReference>
<evidence type="ECO:0000256" key="2">
    <source>
        <dbReference type="ARBA" id="ARBA00010529"/>
    </source>
</evidence>
<dbReference type="CDD" id="cd13831">
    <property type="entry name" value="HU"/>
    <property type="match status" value="1"/>
</dbReference>
<dbReference type="Proteomes" id="UP000664654">
    <property type="component" value="Unassembled WGS sequence"/>
</dbReference>
<sequence length="90" mass="9408">MNKAELINCIRANCHDNKAAASAIDSLVTAIGHALARGEEVSIPGLGKFTAKQRAARTGRNPKTGESILIPASVVPSFKPAKALKDSINN</sequence>
<evidence type="ECO:0000256" key="3">
    <source>
        <dbReference type="ARBA" id="ARBA00023067"/>
    </source>
</evidence>
<dbReference type="SUPFAM" id="SSF47729">
    <property type="entry name" value="IHF-like DNA-binding proteins"/>
    <property type="match status" value="1"/>
</dbReference>
<dbReference type="InterPro" id="IPR010992">
    <property type="entry name" value="IHF-like_DNA-bd_dom_sf"/>
</dbReference>
<dbReference type="PANTHER" id="PTHR33175:SF3">
    <property type="entry name" value="DNA-BINDING PROTEIN HU-BETA"/>
    <property type="match status" value="1"/>
</dbReference>
<comment type="function">
    <text evidence="1">Histone-like DNA-binding protein which is capable of wrapping DNA to stabilize it, and thus to prevent its denaturation under extreme environmental conditions.</text>
</comment>
<name>A0A939DLC3_9ALTE</name>
<dbReference type="GO" id="GO:0030261">
    <property type="term" value="P:chromosome condensation"/>
    <property type="evidence" value="ECO:0007669"/>
    <property type="project" value="UniProtKB-KW"/>
</dbReference>
<evidence type="ECO:0000313" key="6">
    <source>
        <dbReference type="EMBL" id="MBN7824752.1"/>
    </source>
</evidence>
<dbReference type="SMART" id="SM00411">
    <property type="entry name" value="BHL"/>
    <property type="match status" value="1"/>
</dbReference>
<evidence type="ECO:0000313" key="7">
    <source>
        <dbReference type="Proteomes" id="UP000664654"/>
    </source>
</evidence>
<organism evidence="6 7">
    <name type="scientific">Bowmanella dokdonensis</name>
    <dbReference type="NCBI Taxonomy" id="751969"/>
    <lineage>
        <taxon>Bacteria</taxon>
        <taxon>Pseudomonadati</taxon>
        <taxon>Pseudomonadota</taxon>
        <taxon>Gammaproteobacteria</taxon>
        <taxon>Alteromonadales</taxon>
        <taxon>Alteromonadaceae</taxon>
        <taxon>Bowmanella</taxon>
    </lineage>
</organism>